<protein>
    <submittedName>
        <fullName evidence="1">DUF4270 domain-containing protein</fullName>
    </submittedName>
</protein>
<evidence type="ECO:0000313" key="1">
    <source>
        <dbReference type="EMBL" id="MCF2501276.1"/>
    </source>
</evidence>
<proteinExistence type="predicted"/>
<gene>
    <name evidence="1" type="ORF">L0661_23350</name>
</gene>
<dbReference type="Proteomes" id="UP001139411">
    <property type="component" value="Unassembled WGS sequence"/>
</dbReference>
<dbReference type="InterPro" id="IPR025366">
    <property type="entry name" value="DUF4270"/>
</dbReference>
<dbReference type="AlphaFoldDB" id="A0A9X1QHQ7"/>
<evidence type="ECO:0000313" key="2">
    <source>
        <dbReference type="Proteomes" id="UP001139411"/>
    </source>
</evidence>
<name>A0A9X1QHQ7_9BACT</name>
<dbReference type="EMBL" id="JAKFFV010000018">
    <property type="protein sequence ID" value="MCF2501276.1"/>
    <property type="molecule type" value="Genomic_DNA"/>
</dbReference>
<comment type="caution">
    <text evidence="1">The sequence shown here is derived from an EMBL/GenBank/DDBJ whole genome shotgun (WGS) entry which is preliminary data.</text>
</comment>
<dbReference type="RefSeq" id="WP_235179474.1">
    <property type="nucleotide sequence ID" value="NZ_JAKFFV010000018.1"/>
</dbReference>
<dbReference type="Pfam" id="PF14092">
    <property type="entry name" value="DUF4270"/>
    <property type="match status" value="1"/>
</dbReference>
<reference evidence="1" key="1">
    <citation type="submission" date="2022-01" db="EMBL/GenBank/DDBJ databases">
        <title>Novel species in genus Dyadobacter.</title>
        <authorList>
            <person name="Ma C."/>
        </authorList>
    </citation>
    <scope>NUCLEOTIDE SEQUENCE</scope>
    <source>
        <strain evidence="1">CY357</strain>
    </source>
</reference>
<sequence>MSGCEPTGDQIEAIVQPNVDDFSVVFSDTASVSLSSVGTDSVFTGGPGRLLLGRNIDPYFGKFQATPFFQPTIQTALVVPELAVYDSLVLSLRYDNYTYGDTTIAMNIAVHKLLANMLDKNAYYNTDATPYEATPLGKVKVVPTPRSSGRIRIKLSDVLGKQIFSMSKNNQLPSNTEWIDLVKGLVLVPGSSDNGPLVGFRLFDDHTSIQLHYHLTEDDGVKRDSTIIKSGIGYNQILSDRKGTQLVKLPNTKRISLPSEQSGNMSFVQAGLGVMTRVDFPTIMDLKINPYTVVNKAFLHVTPLAGSVTNFYRAPDTLYAYLVDKNNEYFQGSTGFPEPARTLAGTPVFGKYQVDLLNNTAFYLFDVGGYISSVLAAGGENTTGLIFRTSQFNTSETAAQPTYDTEFTKSAQRLVIGNQRQSNKGVKLQLYYTSVNTR</sequence>
<accession>A0A9X1QHQ7</accession>
<organism evidence="1 2">
    <name type="scientific">Dyadobacter chenhuakuii</name>
    <dbReference type="NCBI Taxonomy" id="2909339"/>
    <lineage>
        <taxon>Bacteria</taxon>
        <taxon>Pseudomonadati</taxon>
        <taxon>Bacteroidota</taxon>
        <taxon>Cytophagia</taxon>
        <taxon>Cytophagales</taxon>
        <taxon>Spirosomataceae</taxon>
        <taxon>Dyadobacter</taxon>
    </lineage>
</organism>